<evidence type="ECO:0000256" key="7">
    <source>
        <dbReference type="ARBA" id="ARBA00022989"/>
    </source>
</evidence>
<evidence type="ECO:0000313" key="10">
    <source>
        <dbReference type="EMBL" id="WBA08548.1"/>
    </source>
</evidence>
<dbReference type="EMBL" id="CP114588">
    <property type="protein sequence ID" value="WBA08548.1"/>
    <property type="molecule type" value="Genomic_DNA"/>
</dbReference>
<evidence type="ECO:0000256" key="5">
    <source>
        <dbReference type="ARBA" id="ARBA00022519"/>
    </source>
</evidence>
<name>A0AA47KKJ7_9GAMM</name>
<dbReference type="InterPro" id="IPR045584">
    <property type="entry name" value="Pilin-like"/>
</dbReference>
<dbReference type="GO" id="GO:0015628">
    <property type="term" value="P:protein secretion by the type II secretion system"/>
    <property type="evidence" value="ECO:0007669"/>
    <property type="project" value="InterPro"/>
</dbReference>
<dbReference type="Proteomes" id="UP001164748">
    <property type="component" value="Chromosome"/>
</dbReference>
<protein>
    <recommendedName>
        <fullName evidence="2">Type II secretion system protein H</fullName>
    </recommendedName>
    <alternativeName>
        <fullName evidence="9">General secretion pathway protein H</fullName>
    </alternativeName>
</protein>
<keyword evidence="4" id="KW-0488">Methylation</keyword>
<dbReference type="GO" id="GO:0005886">
    <property type="term" value="C:plasma membrane"/>
    <property type="evidence" value="ECO:0007669"/>
    <property type="project" value="UniProtKB-SubCell"/>
</dbReference>
<dbReference type="Pfam" id="PF07963">
    <property type="entry name" value="N_methyl"/>
    <property type="match status" value="1"/>
</dbReference>
<organism evidence="10 11">
    <name type="scientific">Salinivibrio kushneri</name>
    <dbReference type="NCBI Taxonomy" id="1908198"/>
    <lineage>
        <taxon>Bacteria</taxon>
        <taxon>Pseudomonadati</taxon>
        <taxon>Pseudomonadota</taxon>
        <taxon>Gammaproteobacteria</taxon>
        <taxon>Vibrionales</taxon>
        <taxon>Vibrionaceae</taxon>
        <taxon>Salinivibrio</taxon>
    </lineage>
</organism>
<keyword evidence="8" id="KW-0472">Membrane</keyword>
<dbReference type="InterPro" id="IPR049875">
    <property type="entry name" value="TypeII_GspH"/>
</dbReference>
<dbReference type="NCBIfam" id="TIGR02532">
    <property type="entry name" value="IV_pilin_GFxxxE"/>
    <property type="match status" value="1"/>
</dbReference>
<dbReference type="Gene3D" id="3.55.40.10">
    <property type="entry name" value="minor pseudopilin epsh domain"/>
    <property type="match status" value="1"/>
</dbReference>
<evidence type="ECO:0000256" key="4">
    <source>
        <dbReference type="ARBA" id="ARBA00022481"/>
    </source>
</evidence>
<keyword evidence="7" id="KW-1133">Transmembrane helix</keyword>
<proteinExistence type="predicted"/>
<keyword evidence="6" id="KW-0812">Transmembrane</keyword>
<evidence type="ECO:0000313" key="11">
    <source>
        <dbReference type="Proteomes" id="UP001164748"/>
    </source>
</evidence>
<reference evidence="10" key="1">
    <citation type="submission" date="2022-09" db="EMBL/GenBank/DDBJ databases">
        <authorList>
            <person name="Li Z.-J."/>
        </authorList>
    </citation>
    <scope>NUCLEOTIDE SEQUENCE</scope>
    <source>
        <strain evidence="10">TGB11</strain>
    </source>
</reference>
<evidence type="ECO:0000256" key="6">
    <source>
        <dbReference type="ARBA" id="ARBA00022692"/>
    </source>
</evidence>
<evidence type="ECO:0000256" key="8">
    <source>
        <dbReference type="ARBA" id="ARBA00023136"/>
    </source>
</evidence>
<accession>A0AA47KKJ7</accession>
<dbReference type="PRINTS" id="PR00885">
    <property type="entry name" value="BCTERIALGSPH"/>
</dbReference>
<dbReference type="NCBIfam" id="TIGR01708">
    <property type="entry name" value="typeII_sec_gspH"/>
    <property type="match status" value="1"/>
</dbReference>
<evidence type="ECO:0000256" key="3">
    <source>
        <dbReference type="ARBA" id="ARBA00022475"/>
    </source>
</evidence>
<dbReference type="RefSeq" id="WP_269578971.1">
    <property type="nucleotide sequence ID" value="NZ_CP114588.1"/>
</dbReference>
<dbReference type="GO" id="GO:0015627">
    <property type="term" value="C:type II protein secretion system complex"/>
    <property type="evidence" value="ECO:0007669"/>
    <property type="project" value="InterPro"/>
</dbReference>
<dbReference type="InterPro" id="IPR012902">
    <property type="entry name" value="N_methyl_site"/>
</dbReference>
<evidence type="ECO:0000256" key="1">
    <source>
        <dbReference type="ARBA" id="ARBA00004377"/>
    </source>
</evidence>
<dbReference type="InterPro" id="IPR002416">
    <property type="entry name" value="T2SS_protein-GspH"/>
</dbReference>
<dbReference type="PROSITE" id="PS00409">
    <property type="entry name" value="PROKAR_NTER_METHYL"/>
    <property type="match status" value="1"/>
</dbReference>
<sequence>MRQAAGFTLLEILLVVVIVAVSASGVVMVMPEPADSRTQEAGQALYQRMKLWAEQSWLEGRTYGVRIDPQRYQLLVLGQEQWQPVSSDRWATQGRLPEQSRFVLTMDGFGWQQQDRLFEDKPLFEDLFDEDDEQAVAPPQIWLLPNGELTPFTLMIETDGRAVWQLKANELAQFTWQRAGEGDDVNAR</sequence>
<gene>
    <name evidence="10" type="primary">gspH</name>
    <name evidence="10" type="ORF">N8M53_12270</name>
</gene>
<evidence type="ECO:0000256" key="2">
    <source>
        <dbReference type="ARBA" id="ARBA00021549"/>
    </source>
</evidence>
<dbReference type="AlphaFoldDB" id="A0AA47KKJ7"/>
<keyword evidence="5" id="KW-0997">Cell inner membrane</keyword>
<dbReference type="SUPFAM" id="SSF54523">
    <property type="entry name" value="Pili subunits"/>
    <property type="match status" value="1"/>
</dbReference>
<comment type="subcellular location">
    <subcellularLocation>
        <location evidence="1">Cell inner membrane</location>
        <topology evidence="1">Single-pass membrane protein</topology>
    </subcellularLocation>
</comment>
<keyword evidence="3" id="KW-1003">Cell membrane</keyword>
<evidence type="ECO:0000256" key="9">
    <source>
        <dbReference type="ARBA" id="ARBA00030775"/>
    </source>
</evidence>